<comment type="caution">
    <text evidence="3">The sequence shown here is derived from an EMBL/GenBank/DDBJ whole genome shotgun (WGS) entry which is preliminary data.</text>
</comment>
<dbReference type="Gene3D" id="3.30.560.10">
    <property type="entry name" value="Glucose Oxidase, domain 3"/>
    <property type="match status" value="1"/>
</dbReference>
<dbReference type="Pfam" id="PF05199">
    <property type="entry name" value="GMC_oxred_C"/>
    <property type="match status" value="1"/>
</dbReference>
<proteinExistence type="inferred from homology"/>
<name>A0AAE0N2V7_9PEZI</name>
<dbReference type="InterPro" id="IPR012132">
    <property type="entry name" value="GMC_OxRdtase"/>
</dbReference>
<dbReference type="InterPro" id="IPR007867">
    <property type="entry name" value="GMC_OxRtase_C"/>
</dbReference>
<reference evidence="3" key="1">
    <citation type="journal article" date="2023" name="Mol. Phylogenet. Evol.">
        <title>Genome-scale phylogeny and comparative genomics of the fungal order Sordariales.</title>
        <authorList>
            <person name="Hensen N."/>
            <person name="Bonometti L."/>
            <person name="Westerberg I."/>
            <person name="Brannstrom I.O."/>
            <person name="Guillou S."/>
            <person name="Cros-Aarteil S."/>
            <person name="Calhoun S."/>
            <person name="Haridas S."/>
            <person name="Kuo A."/>
            <person name="Mondo S."/>
            <person name="Pangilinan J."/>
            <person name="Riley R."/>
            <person name="LaButti K."/>
            <person name="Andreopoulos B."/>
            <person name="Lipzen A."/>
            <person name="Chen C."/>
            <person name="Yan M."/>
            <person name="Daum C."/>
            <person name="Ng V."/>
            <person name="Clum A."/>
            <person name="Steindorff A."/>
            <person name="Ohm R.A."/>
            <person name="Martin F."/>
            <person name="Silar P."/>
            <person name="Natvig D.O."/>
            <person name="Lalanne C."/>
            <person name="Gautier V."/>
            <person name="Ament-Velasquez S.L."/>
            <person name="Kruys A."/>
            <person name="Hutchinson M.I."/>
            <person name="Powell A.J."/>
            <person name="Barry K."/>
            <person name="Miller A.N."/>
            <person name="Grigoriev I.V."/>
            <person name="Debuchy R."/>
            <person name="Gladieux P."/>
            <person name="Hiltunen Thoren M."/>
            <person name="Johannesson H."/>
        </authorList>
    </citation>
    <scope>NUCLEOTIDE SEQUENCE</scope>
    <source>
        <strain evidence="3">CBS 958.72</strain>
    </source>
</reference>
<dbReference type="GO" id="GO:0044550">
    <property type="term" value="P:secondary metabolite biosynthetic process"/>
    <property type="evidence" value="ECO:0007669"/>
    <property type="project" value="TreeGrafter"/>
</dbReference>
<evidence type="ECO:0000256" key="1">
    <source>
        <dbReference type="ARBA" id="ARBA00010790"/>
    </source>
</evidence>
<dbReference type="EMBL" id="JAULSN010000007">
    <property type="protein sequence ID" value="KAK3367424.1"/>
    <property type="molecule type" value="Genomic_DNA"/>
</dbReference>
<dbReference type="SUPFAM" id="SSF54373">
    <property type="entry name" value="FAD-linked reductases, C-terminal domain"/>
    <property type="match status" value="1"/>
</dbReference>
<dbReference type="PANTHER" id="PTHR11552:SF115">
    <property type="entry name" value="DEHYDROGENASE XPTC-RELATED"/>
    <property type="match status" value="1"/>
</dbReference>
<comment type="similarity">
    <text evidence="1">Belongs to the GMC oxidoreductase family.</text>
</comment>
<reference evidence="3" key="2">
    <citation type="submission" date="2023-06" db="EMBL/GenBank/DDBJ databases">
        <authorList>
            <consortium name="Lawrence Berkeley National Laboratory"/>
            <person name="Haridas S."/>
            <person name="Hensen N."/>
            <person name="Bonometti L."/>
            <person name="Westerberg I."/>
            <person name="Brannstrom I.O."/>
            <person name="Guillou S."/>
            <person name="Cros-Aarteil S."/>
            <person name="Calhoun S."/>
            <person name="Kuo A."/>
            <person name="Mondo S."/>
            <person name="Pangilinan J."/>
            <person name="Riley R."/>
            <person name="Labutti K."/>
            <person name="Andreopoulos B."/>
            <person name="Lipzen A."/>
            <person name="Chen C."/>
            <person name="Yanf M."/>
            <person name="Daum C."/>
            <person name="Ng V."/>
            <person name="Clum A."/>
            <person name="Steindorff A."/>
            <person name="Ohm R."/>
            <person name="Martin F."/>
            <person name="Silar P."/>
            <person name="Natvig D."/>
            <person name="Lalanne C."/>
            <person name="Gautier V."/>
            <person name="Ament-Velasquez S.L."/>
            <person name="Kruys A."/>
            <person name="Hutchinson M.I."/>
            <person name="Powell A.J."/>
            <person name="Barry K."/>
            <person name="Miller A.N."/>
            <person name="Grigoriev I.V."/>
            <person name="Debuchy R."/>
            <person name="Gladieux P."/>
            <person name="Thoren M.H."/>
            <person name="Johannesson H."/>
        </authorList>
    </citation>
    <scope>NUCLEOTIDE SEQUENCE</scope>
    <source>
        <strain evidence="3">CBS 958.72</strain>
    </source>
</reference>
<gene>
    <name evidence="3" type="ORF">B0T24DRAFT_710373</name>
</gene>
<dbReference type="GO" id="GO:0050660">
    <property type="term" value="F:flavin adenine dinucleotide binding"/>
    <property type="evidence" value="ECO:0007669"/>
    <property type="project" value="InterPro"/>
</dbReference>
<organism evidence="3 4">
    <name type="scientific">Lasiosphaeria ovina</name>
    <dbReference type="NCBI Taxonomy" id="92902"/>
    <lineage>
        <taxon>Eukaryota</taxon>
        <taxon>Fungi</taxon>
        <taxon>Dikarya</taxon>
        <taxon>Ascomycota</taxon>
        <taxon>Pezizomycotina</taxon>
        <taxon>Sordariomycetes</taxon>
        <taxon>Sordariomycetidae</taxon>
        <taxon>Sordariales</taxon>
        <taxon>Lasiosphaeriaceae</taxon>
        <taxon>Lasiosphaeria</taxon>
    </lineage>
</organism>
<dbReference type="SUPFAM" id="SSF51905">
    <property type="entry name" value="FAD/NAD(P)-binding domain"/>
    <property type="match status" value="1"/>
</dbReference>
<dbReference type="GO" id="GO:0016614">
    <property type="term" value="F:oxidoreductase activity, acting on CH-OH group of donors"/>
    <property type="evidence" value="ECO:0007669"/>
    <property type="project" value="InterPro"/>
</dbReference>
<dbReference type="Proteomes" id="UP001287356">
    <property type="component" value="Unassembled WGS sequence"/>
</dbReference>
<dbReference type="AlphaFoldDB" id="A0AAE0N2V7"/>
<protein>
    <submittedName>
        <fullName evidence="3">Choline dehydrogenase</fullName>
    </submittedName>
</protein>
<dbReference type="Gene3D" id="3.50.50.60">
    <property type="entry name" value="FAD/NAD(P)-binding domain"/>
    <property type="match status" value="1"/>
</dbReference>
<dbReference type="PANTHER" id="PTHR11552">
    <property type="entry name" value="GLUCOSE-METHANOL-CHOLINE GMC OXIDOREDUCTASE"/>
    <property type="match status" value="1"/>
</dbReference>
<evidence type="ECO:0000259" key="2">
    <source>
        <dbReference type="Pfam" id="PF05199"/>
    </source>
</evidence>
<feature type="domain" description="Glucose-methanol-choline oxidoreductase C-terminal" evidence="2">
    <location>
        <begin position="115"/>
        <end position="187"/>
    </location>
</feature>
<dbReference type="InterPro" id="IPR036188">
    <property type="entry name" value="FAD/NAD-bd_sf"/>
</dbReference>
<sequence>MSITYPAIIDKIYGMAAANGSAVSYLPAEHCPNPDMAAGYRQQLLALLDLLANPKAPSLESVFATGTSVPAILLHPLSRGTAQLNLPDPLGLPVLDYRTASNPVDSGDGGDAAARRGRDAARRYAAGQMVVSYMYPCCTAAMLPKGKGGVVGTDLRVHGADGLRVVDASVFPVLPSAHLSATAYAVAEKAVDIIIIRHWSG</sequence>
<keyword evidence="4" id="KW-1185">Reference proteome</keyword>
<accession>A0AAE0N2V7</accession>
<evidence type="ECO:0000313" key="3">
    <source>
        <dbReference type="EMBL" id="KAK3367424.1"/>
    </source>
</evidence>
<evidence type="ECO:0000313" key="4">
    <source>
        <dbReference type="Proteomes" id="UP001287356"/>
    </source>
</evidence>